<evidence type="ECO:0000313" key="11">
    <source>
        <dbReference type="Proteomes" id="UP001054892"/>
    </source>
</evidence>
<keyword evidence="4 7" id="KW-0812">Transmembrane</keyword>
<feature type="transmembrane region" description="Helical" evidence="7">
    <location>
        <begin position="256"/>
        <end position="276"/>
    </location>
</feature>
<evidence type="ECO:0000256" key="4">
    <source>
        <dbReference type="ARBA" id="ARBA00022692"/>
    </source>
</evidence>
<feature type="transmembrane region" description="Helical" evidence="7">
    <location>
        <begin position="96"/>
        <end position="118"/>
    </location>
</feature>
<evidence type="ECO:0000256" key="6">
    <source>
        <dbReference type="ARBA" id="ARBA00023136"/>
    </source>
</evidence>
<name>A0A6J4EAQ1_9PSED</name>
<dbReference type="GO" id="GO:0016020">
    <property type="term" value="C:membrane"/>
    <property type="evidence" value="ECO:0007669"/>
    <property type="project" value="UniProtKB-SubCell"/>
</dbReference>
<keyword evidence="3" id="KW-1003">Cell membrane</keyword>
<dbReference type="PANTHER" id="PTHR36838:SF1">
    <property type="entry name" value="SLR1864 PROTEIN"/>
    <property type="match status" value="1"/>
</dbReference>
<feature type="transmembrane region" description="Helical" evidence="7">
    <location>
        <begin position="199"/>
        <end position="216"/>
    </location>
</feature>
<dbReference type="EMBL" id="AP023189">
    <property type="protein sequence ID" value="BCG26084.1"/>
    <property type="molecule type" value="Genomic_DNA"/>
</dbReference>
<dbReference type="GO" id="GO:0055085">
    <property type="term" value="P:transmembrane transport"/>
    <property type="evidence" value="ECO:0007669"/>
    <property type="project" value="InterPro"/>
</dbReference>
<evidence type="ECO:0000313" key="10">
    <source>
        <dbReference type="Proteomes" id="UP000509383"/>
    </source>
</evidence>
<dbReference type="RefSeq" id="WP_173172282.1">
    <property type="nucleotide sequence ID" value="NZ_AP023189.1"/>
</dbReference>
<protein>
    <submittedName>
        <fullName evidence="8">Malonate transporter</fullName>
    </submittedName>
</protein>
<keyword evidence="11" id="KW-1185">Reference proteome</keyword>
<evidence type="ECO:0000256" key="2">
    <source>
        <dbReference type="ARBA" id="ARBA00022448"/>
    </source>
</evidence>
<proteinExistence type="predicted"/>
<gene>
    <name evidence="8" type="ORF">TUM18999_42750</name>
    <name evidence="9" type="ORF">TUM20286_09370</name>
</gene>
<feature type="transmembrane region" description="Helical" evidence="7">
    <location>
        <begin position="167"/>
        <end position="187"/>
    </location>
</feature>
<comment type="subcellular location">
    <subcellularLocation>
        <location evidence="1">Membrane</location>
        <topology evidence="1">Multi-pass membrane protein</topology>
    </subcellularLocation>
</comment>
<feature type="transmembrane region" description="Helical" evidence="7">
    <location>
        <begin position="64"/>
        <end position="84"/>
    </location>
</feature>
<accession>A0A6J4EAQ1</accession>
<evidence type="ECO:0000256" key="7">
    <source>
        <dbReference type="SAM" id="Phobius"/>
    </source>
</evidence>
<evidence type="ECO:0000313" key="8">
    <source>
        <dbReference type="EMBL" id="BCG26084.1"/>
    </source>
</evidence>
<dbReference type="Proteomes" id="UP001054892">
    <property type="component" value="Unassembled WGS sequence"/>
</dbReference>
<feature type="transmembrane region" description="Helical" evidence="7">
    <location>
        <begin position="6"/>
        <end position="22"/>
    </location>
</feature>
<dbReference type="KEGG" id="ptw:TUM18999_42750"/>
<dbReference type="PANTHER" id="PTHR36838">
    <property type="entry name" value="AUXIN EFFLUX CARRIER FAMILY PROTEIN"/>
    <property type="match status" value="1"/>
</dbReference>
<reference evidence="8 10" key="1">
    <citation type="submission" date="2020-05" db="EMBL/GenBank/DDBJ databases">
        <title>Characterization of novel class B3 metallo-beta-lactamase from novel Pseudomonas species.</title>
        <authorList>
            <person name="Yamada K."/>
            <person name="Aoki K."/>
            <person name="Ishii Y."/>
        </authorList>
    </citation>
    <scope>NUCLEOTIDE SEQUENCE [LARGE SCALE GENOMIC DNA]</scope>
    <source>
        <strain evidence="8 10">TUM18999</strain>
        <strain evidence="9 11">TUM20286</strain>
    </source>
</reference>
<dbReference type="Proteomes" id="UP000509383">
    <property type="component" value="Chromosome"/>
</dbReference>
<evidence type="ECO:0000256" key="1">
    <source>
        <dbReference type="ARBA" id="ARBA00004141"/>
    </source>
</evidence>
<feature type="transmembrane region" description="Helical" evidence="7">
    <location>
        <begin position="228"/>
        <end position="250"/>
    </location>
</feature>
<keyword evidence="5 7" id="KW-1133">Transmembrane helix</keyword>
<dbReference type="InterPro" id="IPR004776">
    <property type="entry name" value="Mem_transp_PIN-like"/>
</dbReference>
<keyword evidence="6 7" id="KW-0472">Membrane</keyword>
<evidence type="ECO:0000313" key="9">
    <source>
        <dbReference type="EMBL" id="GJN51185.1"/>
    </source>
</evidence>
<keyword evidence="2" id="KW-0813">Transport</keyword>
<feature type="transmembrane region" description="Helical" evidence="7">
    <location>
        <begin position="288"/>
        <end position="308"/>
    </location>
</feature>
<evidence type="ECO:0000256" key="3">
    <source>
        <dbReference type="ARBA" id="ARBA00022475"/>
    </source>
</evidence>
<dbReference type="EMBL" id="BQKM01000001">
    <property type="protein sequence ID" value="GJN51185.1"/>
    <property type="molecule type" value="Genomic_DNA"/>
</dbReference>
<dbReference type="Pfam" id="PF03547">
    <property type="entry name" value="Mem_trans"/>
    <property type="match status" value="1"/>
</dbReference>
<organism evidence="8 10">
    <name type="scientific">Pseudomonas tohonis</name>
    <dbReference type="NCBI Taxonomy" id="2725477"/>
    <lineage>
        <taxon>Bacteria</taxon>
        <taxon>Pseudomonadati</taxon>
        <taxon>Pseudomonadota</taxon>
        <taxon>Gammaproteobacteria</taxon>
        <taxon>Pseudomonadales</taxon>
        <taxon>Pseudomonadaceae</taxon>
        <taxon>Pseudomonas</taxon>
    </lineage>
</organism>
<sequence length="310" mass="32219">MLDVITLTAPVFLIIGLGYIASRGGLVSREQVRGIGVFVLNFALPALVIKALAERPIGEVFNPWYLLAYGLGSLGVFGLGLAYFRFVRGRGLADAAIAGLGMSASNSGFVGYPVVVMVAGPTAVLGLALNMVVENLLMIPLALALAESAQQRGGGLWNTLRGTLGRLARNPLILAMLVGVGLSLLGLRLPAVPAKVVDMLAMASAPAALFVIGGTLHGVRLGGLLPDMVAISLGKLALHPLAVAALFWLLPPVDPLLRVTGILFACAPMMSIYPLVGMRFGLEARCAATLVMATVLSFFGLSLAIALLQR</sequence>
<feature type="transmembrane region" description="Helical" evidence="7">
    <location>
        <begin position="124"/>
        <end position="146"/>
    </location>
</feature>
<dbReference type="AlphaFoldDB" id="A0A6J4EAQ1"/>
<evidence type="ECO:0000256" key="5">
    <source>
        <dbReference type="ARBA" id="ARBA00022989"/>
    </source>
</evidence>
<feature type="transmembrane region" description="Helical" evidence="7">
    <location>
        <begin position="34"/>
        <end position="52"/>
    </location>
</feature>